<name>A0A8S1RLP5_9CILI</name>
<reference evidence="1" key="1">
    <citation type="submission" date="2021-01" db="EMBL/GenBank/DDBJ databases">
        <authorList>
            <consortium name="Genoscope - CEA"/>
            <person name="William W."/>
        </authorList>
    </citation>
    <scope>NUCLEOTIDE SEQUENCE</scope>
</reference>
<sequence>MILESLKIDETILIGEHIVEEQNQSIDHQIKQYLNIINFSVSPNQQILSIFENKFQGQMINCPKNNKSKIKKLRIKIFNIEKWQIIYQGYLKSHAQINIYQKYSQDSNFLICYGGENIVIIDIKKQKEFVIDYIKQKLTLFTFDIRNNFYLQKDGIFIQLTLENDKWNEKQIFTYLTDVEIKYFQVLDPNYALIVKSQQQQIIFRNNQHVVHSRKVIIQSNKPEISIYNNIIVEMYVFVLKKYFIRQLRNGKMIRKVQVCDDRTQQIYQDANGLYHISTQRLQQNLYKLSSFDILRGQILNKRIQFASQYLEEFFIIQIYGNLIIMLSQFRKILRCFCVNTEKNNIKQ</sequence>
<accession>A0A8S1RLP5</accession>
<dbReference type="Proteomes" id="UP000692954">
    <property type="component" value="Unassembled WGS sequence"/>
</dbReference>
<dbReference type="EMBL" id="CAJJDN010000181">
    <property type="protein sequence ID" value="CAD8127959.1"/>
    <property type="molecule type" value="Genomic_DNA"/>
</dbReference>
<proteinExistence type="predicted"/>
<keyword evidence="2" id="KW-1185">Reference proteome</keyword>
<organism evidence="1 2">
    <name type="scientific">Paramecium sonneborni</name>
    <dbReference type="NCBI Taxonomy" id="65129"/>
    <lineage>
        <taxon>Eukaryota</taxon>
        <taxon>Sar</taxon>
        <taxon>Alveolata</taxon>
        <taxon>Ciliophora</taxon>
        <taxon>Intramacronucleata</taxon>
        <taxon>Oligohymenophorea</taxon>
        <taxon>Peniculida</taxon>
        <taxon>Parameciidae</taxon>
        <taxon>Paramecium</taxon>
    </lineage>
</organism>
<evidence type="ECO:0000313" key="1">
    <source>
        <dbReference type="EMBL" id="CAD8127959.1"/>
    </source>
</evidence>
<comment type="caution">
    <text evidence="1">The sequence shown here is derived from an EMBL/GenBank/DDBJ whole genome shotgun (WGS) entry which is preliminary data.</text>
</comment>
<dbReference type="AlphaFoldDB" id="A0A8S1RLP5"/>
<gene>
    <name evidence="1" type="ORF">PSON_ATCC_30995.1.T1810086</name>
</gene>
<evidence type="ECO:0000313" key="2">
    <source>
        <dbReference type="Proteomes" id="UP000692954"/>
    </source>
</evidence>
<protein>
    <submittedName>
        <fullName evidence="1">Uncharacterized protein</fullName>
    </submittedName>
</protein>